<evidence type="ECO:0000259" key="1">
    <source>
        <dbReference type="Pfam" id="PF03781"/>
    </source>
</evidence>
<keyword evidence="3" id="KW-1185">Reference proteome</keyword>
<gene>
    <name evidence="2" type="ORF">EYC98_07115</name>
</gene>
<sequence length="235" mass="26606">MIWVDGGSFTMGSEDDIADDREKPAHTVTVDGFYMGRTEFTQDIFEELMGWNNSYFSCATCPVNNLSWLNIQLLVDRLNEATGKRFRLPTEAEWEYAARGGNRSKGFLFSGSNSIDEVAWYAGNAGNRSHPVAQKAPNELGLYDMTGNLWEFCLDNMSSNLYARHHQLKGDQPRVNPVHIVEASDPRRMVIKVQRGGGYEFEAEESQVYRRDGASNNVRMPDIGFRLVMERSGNE</sequence>
<dbReference type="Gene3D" id="3.90.1580.10">
    <property type="entry name" value="paralog of FGE (formylglycine-generating enzyme)"/>
    <property type="match status" value="1"/>
</dbReference>
<dbReference type="InterPro" id="IPR016187">
    <property type="entry name" value="CTDL_fold"/>
</dbReference>
<dbReference type="Proteomes" id="UP001143362">
    <property type="component" value="Unassembled WGS sequence"/>
</dbReference>
<dbReference type="SUPFAM" id="SSF56436">
    <property type="entry name" value="C-type lectin-like"/>
    <property type="match status" value="1"/>
</dbReference>
<feature type="domain" description="Sulfatase-modifying factor enzyme-like" evidence="1">
    <location>
        <begin position="1"/>
        <end position="228"/>
    </location>
</feature>
<dbReference type="InterPro" id="IPR042095">
    <property type="entry name" value="SUMF_sf"/>
</dbReference>
<name>A0ABT3TFQ3_9GAMM</name>
<dbReference type="EMBL" id="SHNN01000001">
    <property type="protein sequence ID" value="MCX2980645.1"/>
    <property type="molecule type" value="Genomic_DNA"/>
</dbReference>
<comment type="caution">
    <text evidence="2">The sequence shown here is derived from an EMBL/GenBank/DDBJ whole genome shotgun (WGS) entry which is preliminary data.</text>
</comment>
<reference evidence="2" key="1">
    <citation type="submission" date="2019-02" db="EMBL/GenBank/DDBJ databases">
        <authorList>
            <person name="Li S.-H."/>
        </authorList>
    </citation>
    <scope>NUCLEOTIDE SEQUENCE</scope>
    <source>
        <strain evidence="2">IMCC14734</strain>
    </source>
</reference>
<dbReference type="InterPro" id="IPR051043">
    <property type="entry name" value="Sulfatase_Mod_Factor_Kinase"/>
</dbReference>
<organism evidence="2 3">
    <name type="scientific">Candidatus Litorirhabdus singularis</name>
    <dbReference type="NCBI Taxonomy" id="2518993"/>
    <lineage>
        <taxon>Bacteria</taxon>
        <taxon>Pseudomonadati</taxon>
        <taxon>Pseudomonadota</taxon>
        <taxon>Gammaproteobacteria</taxon>
        <taxon>Cellvibrionales</taxon>
        <taxon>Halieaceae</taxon>
        <taxon>Candidatus Litorirhabdus</taxon>
    </lineage>
</organism>
<dbReference type="PANTHER" id="PTHR23150:SF19">
    <property type="entry name" value="FORMYLGLYCINE-GENERATING ENZYME"/>
    <property type="match status" value="1"/>
</dbReference>
<evidence type="ECO:0000313" key="3">
    <source>
        <dbReference type="Proteomes" id="UP001143362"/>
    </source>
</evidence>
<evidence type="ECO:0000313" key="2">
    <source>
        <dbReference type="EMBL" id="MCX2980645.1"/>
    </source>
</evidence>
<accession>A0ABT3TFQ3</accession>
<proteinExistence type="predicted"/>
<dbReference type="Pfam" id="PF03781">
    <property type="entry name" value="FGE-sulfatase"/>
    <property type="match status" value="1"/>
</dbReference>
<dbReference type="PANTHER" id="PTHR23150">
    <property type="entry name" value="SULFATASE MODIFYING FACTOR 1, 2"/>
    <property type="match status" value="1"/>
</dbReference>
<protein>
    <submittedName>
        <fullName evidence="2">Formylglycine-generating enzyme family protein</fullName>
    </submittedName>
</protein>
<dbReference type="InterPro" id="IPR005532">
    <property type="entry name" value="SUMF_dom"/>
</dbReference>